<feature type="signal peptide" evidence="5">
    <location>
        <begin position="1"/>
        <end position="23"/>
    </location>
</feature>
<protein>
    <recommendedName>
        <fullName evidence="6">Peptidase S1 domain-containing protein</fullName>
    </recommendedName>
</protein>
<evidence type="ECO:0000313" key="8">
    <source>
        <dbReference type="Proteomes" id="UP000820818"/>
    </source>
</evidence>
<dbReference type="PANTHER" id="PTHR24252">
    <property type="entry name" value="ACROSIN-RELATED"/>
    <property type="match status" value="1"/>
</dbReference>
<comment type="caution">
    <text evidence="7">The sequence shown here is derived from an EMBL/GenBank/DDBJ whole genome shotgun (WGS) entry which is preliminary data.</text>
</comment>
<dbReference type="PANTHER" id="PTHR24252:SF17">
    <property type="entry name" value="SUPPRESSOR OF TUMORIGENICITY 14 PROTEIN HOMOLOG-RELATED"/>
    <property type="match status" value="1"/>
</dbReference>
<evidence type="ECO:0000256" key="2">
    <source>
        <dbReference type="ARBA" id="ARBA00022801"/>
    </source>
</evidence>
<dbReference type="GO" id="GO:0006508">
    <property type="term" value="P:proteolysis"/>
    <property type="evidence" value="ECO:0007669"/>
    <property type="project" value="UniProtKB-KW"/>
</dbReference>
<dbReference type="Pfam" id="PF00089">
    <property type="entry name" value="Trypsin"/>
    <property type="match status" value="1"/>
</dbReference>
<dbReference type="AlphaFoldDB" id="A0AAD5KKX6"/>
<name>A0AAD5KKX6_9CRUS</name>
<keyword evidence="3" id="KW-1015">Disulfide bond</keyword>
<feature type="chain" id="PRO_5041987072" description="Peptidase S1 domain-containing protein" evidence="5">
    <location>
        <begin position="24"/>
        <end position="396"/>
    </location>
</feature>
<accession>A0AAD5KKX6</accession>
<sequence>MTTLNVFAAFLVAAIALLGTVNGRVYQTSDSIIFEIDRTWYGAFLAKNFPPSQSDFVPIKSFLTGGVIPNWQIPLVEPAPEVTSYNVGLPPQQGSAFYNWLHYPFVYGGANVVPAIDSKSGQPLQQQSKQSTAACGVATGPNTKNGRIFAGTESTANAWPFMVAFMQPGVSEVNCGGSLISDTKILTAAYCFEKMSMYQLSQMVVKLGMQSIGNPDENTSDDAQMTRRIARVAIHKAYNAKSSKFDIAVVTMDTPVAFSQAISPVCLPPPSSDVDIYAAKDAYIMGWGDIAPVDDATPVTTLHEALVQTITHEECKGIYTEPGQIVPHMLCAKTEVSGACPGDGGSPLVVKSDDDNLWYQAGIASWGNGCDSANSPATVYTKVTWLRGWINGNLKN</sequence>
<keyword evidence="8" id="KW-1185">Reference proteome</keyword>
<gene>
    <name evidence="7" type="ORF">GHT06_020043</name>
</gene>
<dbReference type="FunFam" id="2.40.10.10:FF:000002">
    <property type="entry name" value="Transmembrane protease serine"/>
    <property type="match status" value="1"/>
</dbReference>
<evidence type="ECO:0000256" key="3">
    <source>
        <dbReference type="ARBA" id="ARBA00023157"/>
    </source>
</evidence>
<dbReference type="PRINTS" id="PR00722">
    <property type="entry name" value="CHYMOTRYPSIN"/>
</dbReference>
<organism evidence="7 8">
    <name type="scientific">Daphnia sinensis</name>
    <dbReference type="NCBI Taxonomy" id="1820382"/>
    <lineage>
        <taxon>Eukaryota</taxon>
        <taxon>Metazoa</taxon>
        <taxon>Ecdysozoa</taxon>
        <taxon>Arthropoda</taxon>
        <taxon>Crustacea</taxon>
        <taxon>Branchiopoda</taxon>
        <taxon>Diplostraca</taxon>
        <taxon>Cladocera</taxon>
        <taxon>Anomopoda</taxon>
        <taxon>Daphniidae</taxon>
        <taxon>Daphnia</taxon>
        <taxon>Daphnia similis group</taxon>
    </lineage>
</organism>
<evidence type="ECO:0000313" key="7">
    <source>
        <dbReference type="EMBL" id="KAI9554766.1"/>
    </source>
</evidence>
<proteinExistence type="inferred from homology"/>
<dbReference type="SMART" id="SM00020">
    <property type="entry name" value="Tryp_SPc"/>
    <property type="match status" value="1"/>
</dbReference>
<evidence type="ECO:0000256" key="5">
    <source>
        <dbReference type="SAM" id="SignalP"/>
    </source>
</evidence>
<dbReference type="Gene3D" id="2.40.10.10">
    <property type="entry name" value="Trypsin-like serine proteases"/>
    <property type="match status" value="1"/>
</dbReference>
<dbReference type="SUPFAM" id="SSF50494">
    <property type="entry name" value="Trypsin-like serine proteases"/>
    <property type="match status" value="1"/>
</dbReference>
<dbReference type="InterPro" id="IPR043504">
    <property type="entry name" value="Peptidase_S1_PA_chymotrypsin"/>
</dbReference>
<dbReference type="InterPro" id="IPR001254">
    <property type="entry name" value="Trypsin_dom"/>
</dbReference>
<feature type="domain" description="Peptidase S1" evidence="6">
    <location>
        <begin position="148"/>
        <end position="395"/>
    </location>
</feature>
<dbReference type="InterPro" id="IPR001314">
    <property type="entry name" value="Peptidase_S1A"/>
</dbReference>
<dbReference type="FunFam" id="2.40.10.10:FF:000068">
    <property type="entry name" value="transmembrane protease serine 2"/>
    <property type="match status" value="1"/>
</dbReference>
<dbReference type="CDD" id="cd00190">
    <property type="entry name" value="Tryp_SPc"/>
    <property type="match status" value="1"/>
</dbReference>
<keyword evidence="2" id="KW-0378">Hydrolase</keyword>
<dbReference type="PROSITE" id="PS50240">
    <property type="entry name" value="TRYPSIN_DOM"/>
    <property type="match status" value="1"/>
</dbReference>
<dbReference type="InterPro" id="IPR009003">
    <property type="entry name" value="Peptidase_S1_PA"/>
</dbReference>
<dbReference type="Proteomes" id="UP000820818">
    <property type="component" value="Linkage Group LG8"/>
</dbReference>
<evidence type="ECO:0000256" key="4">
    <source>
        <dbReference type="ARBA" id="ARBA00024195"/>
    </source>
</evidence>
<evidence type="ECO:0000256" key="1">
    <source>
        <dbReference type="ARBA" id="ARBA00022670"/>
    </source>
</evidence>
<evidence type="ECO:0000259" key="6">
    <source>
        <dbReference type="PROSITE" id="PS50240"/>
    </source>
</evidence>
<keyword evidence="5" id="KW-0732">Signal</keyword>
<comment type="similarity">
    <text evidence="4">Belongs to the peptidase S1 family. CLIP subfamily.</text>
</comment>
<reference evidence="7 8" key="1">
    <citation type="submission" date="2022-05" db="EMBL/GenBank/DDBJ databases">
        <title>A multi-omics perspective on studying reproductive biology in Daphnia sinensis.</title>
        <authorList>
            <person name="Jia J."/>
        </authorList>
    </citation>
    <scope>NUCLEOTIDE SEQUENCE [LARGE SCALE GENOMIC DNA]</scope>
    <source>
        <strain evidence="7 8">WSL</strain>
    </source>
</reference>
<keyword evidence="1" id="KW-0645">Protease</keyword>
<dbReference type="EMBL" id="WJBH02000008">
    <property type="protein sequence ID" value="KAI9554766.1"/>
    <property type="molecule type" value="Genomic_DNA"/>
</dbReference>
<dbReference type="GO" id="GO:0004252">
    <property type="term" value="F:serine-type endopeptidase activity"/>
    <property type="evidence" value="ECO:0007669"/>
    <property type="project" value="InterPro"/>
</dbReference>